<organism evidence="6 7">
    <name type="scientific">Candidatus Kuenenbacteria bacterium CG10_big_fil_rev_8_21_14_0_10_36_11</name>
    <dbReference type="NCBI Taxonomy" id="1974618"/>
    <lineage>
        <taxon>Bacteria</taxon>
        <taxon>Candidatus Kueneniibacteriota</taxon>
    </lineage>
</organism>
<dbReference type="EMBL" id="PFBP01000010">
    <property type="protein sequence ID" value="PIT90043.1"/>
    <property type="molecule type" value="Genomic_DNA"/>
</dbReference>
<accession>A0A2M6WB65</accession>
<feature type="transmembrane region" description="Helical" evidence="5">
    <location>
        <begin position="41"/>
        <end position="59"/>
    </location>
</feature>
<evidence type="ECO:0000256" key="5">
    <source>
        <dbReference type="SAM" id="Phobius"/>
    </source>
</evidence>
<reference evidence="7" key="1">
    <citation type="submission" date="2017-09" db="EMBL/GenBank/DDBJ databases">
        <title>Depth-based differentiation of microbial function through sediment-hosted aquifers and enrichment of novel symbionts in the deep terrestrial subsurface.</title>
        <authorList>
            <person name="Probst A.J."/>
            <person name="Ladd B."/>
            <person name="Jarett J.K."/>
            <person name="Geller-Mcgrath D.E."/>
            <person name="Sieber C.M.K."/>
            <person name="Emerson J.B."/>
            <person name="Anantharaman K."/>
            <person name="Thomas B.C."/>
            <person name="Malmstrom R."/>
            <person name="Stieglmeier M."/>
            <person name="Klingl A."/>
            <person name="Woyke T."/>
            <person name="Ryan C.M."/>
            <person name="Banfield J.F."/>
        </authorList>
    </citation>
    <scope>NUCLEOTIDE SEQUENCE [LARGE SCALE GENOMIC DNA]</scope>
</reference>
<evidence type="ECO:0008006" key="8">
    <source>
        <dbReference type="Google" id="ProtNLM"/>
    </source>
</evidence>
<evidence type="ECO:0000313" key="7">
    <source>
        <dbReference type="Proteomes" id="UP000231464"/>
    </source>
</evidence>
<dbReference type="Pfam" id="PF09685">
    <property type="entry name" value="MamF_MmsF"/>
    <property type="match status" value="1"/>
</dbReference>
<feature type="transmembrane region" description="Helical" evidence="5">
    <location>
        <begin position="12"/>
        <end position="29"/>
    </location>
</feature>
<sequence length="106" mass="11914">MSNETLTQEEKIMSAIGYVWLLFLVPLLIKKNNEFCQHHAKQGLVLFIFSLIVSVLGGIPILGWLIILPIGWIIVAILALLGIISALQGKKWEMPILGKYAKRINF</sequence>
<protein>
    <recommendedName>
        <fullName evidence="8">DUF4870 domain-containing protein</fullName>
    </recommendedName>
</protein>
<keyword evidence="2 5" id="KW-0812">Transmembrane</keyword>
<name>A0A2M6WB65_9BACT</name>
<dbReference type="AlphaFoldDB" id="A0A2M6WB65"/>
<evidence type="ECO:0000256" key="2">
    <source>
        <dbReference type="ARBA" id="ARBA00022692"/>
    </source>
</evidence>
<gene>
    <name evidence="6" type="ORF">COU23_00680</name>
</gene>
<evidence type="ECO:0000256" key="3">
    <source>
        <dbReference type="ARBA" id="ARBA00022989"/>
    </source>
</evidence>
<proteinExistence type="predicted"/>
<dbReference type="Proteomes" id="UP000231464">
    <property type="component" value="Unassembled WGS sequence"/>
</dbReference>
<evidence type="ECO:0000256" key="1">
    <source>
        <dbReference type="ARBA" id="ARBA00004141"/>
    </source>
</evidence>
<keyword evidence="4 5" id="KW-0472">Membrane</keyword>
<feature type="transmembrane region" description="Helical" evidence="5">
    <location>
        <begin position="65"/>
        <end position="87"/>
    </location>
</feature>
<comment type="subcellular location">
    <subcellularLocation>
        <location evidence="1">Membrane</location>
        <topology evidence="1">Multi-pass membrane protein</topology>
    </subcellularLocation>
</comment>
<dbReference type="InterPro" id="IPR019109">
    <property type="entry name" value="MamF_MmsF"/>
</dbReference>
<keyword evidence="3 5" id="KW-1133">Transmembrane helix</keyword>
<evidence type="ECO:0000313" key="6">
    <source>
        <dbReference type="EMBL" id="PIT90043.1"/>
    </source>
</evidence>
<comment type="caution">
    <text evidence="6">The sequence shown here is derived from an EMBL/GenBank/DDBJ whole genome shotgun (WGS) entry which is preliminary data.</text>
</comment>
<evidence type="ECO:0000256" key="4">
    <source>
        <dbReference type="ARBA" id="ARBA00023136"/>
    </source>
</evidence>